<sequence length="165" mass="17235">MNASRYVRAGGALGHLLLVVVLALGVFAMHSMGHPQDSSGSATSTASHASTMDPAAEAHAPRSAPPAPGTGADRHVTDPADPSHSPTIQTTQTTQTTHQPAMAMDMLSLCVAVLFGAWVLAALLRSAFARDQDRPAELLAQVAVAIRPNPPPRRPDLARLSVLRL</sequence>
<feature type="compositionally biased region" description="Low complexity" evidence="1">
    <location>
        <begin position="38"/>
        <end position="51"/>
    </location>
</feature>
<keyword evidence="2" id="KW-0812">Transmembrane</keyword>
<dbReference type="Proteomes" id="UP000373149">
    <property type="component" value="Unassembled WGS sequence"/>
</dbReference>
<dbReference type="EMBL" id="VMNX01000026">
    <property type="protein sequence ID" value="MPY48945.1"/>
    <property type="molecule type" value="Genomic_DNA"/>
</dbReference>
<feature type="transmembrane region" description="Helical" evidence="2">
    <location>
        <begin position="12"/>
        <end position="32"/>
    </location>
</feature>
<gene>
    <name evidence="3" type="ORF">FPZ41_10340</name>
</gene>
<keyword evidence="2" id="KW-1133">Transmembrane helix</keyword>
<organism evidence="3 4">
    <name type="scientific">Streptomyces acidicola</name>
    <dbReference type="NCBI Taxonomy" id="2596892"/>
    <lineage>
        <taxon>Bacteria</taxon>
        <taxon>Bacillati</taxon>
        <taxon>Actinomycetota</taxon>
        <taxon>Actinomycetes</taxon>
        <taxon>Kitasatosporales</taxon>
        <taxon>Streptomycetaceae</taxon>
        <taxon>Streptomyces</taxon>
    </lineage>
</organism>
<feature type="region of interest" description="Disordered" evidence="1">
    <location>
        <begin position="34"/>
        <end position="97"/>
    </location>
</feature>
<comment type="caution">
    <text evidence="3">The sequence shown here is derived from an EMBL/GenBank/DDBJ whole genome shotgun (WGS) entry which is preliminary data.</text>
</comment>
<feature type="transmembrane region" description="Helical" evidence="2">
    <location>
        <begin position="106"/>
        <end position="124"/>
    </location>
</feature>
<keyword evidence="2" id="KW-0472">Membrane</keyword>
<name>A0A5N8WRT5_9ACTN</name>
<dbReference type="AlphaFoldDB" id="A0A5N8WRT5"/>
<evidence type="ECO:0000313" key="4">
    <source>
        <dbReference type="Proteomes" id="UP000373149"/>
    </source>
</evidence>
<protein>
    <submittedName>
        <fullName evidence="3">Uncharacterized protein</fullName>
    </submittedName>
</protein>
<reference evidence="3 4" key="1">
    <citation type="submission" date="2019-09" db="EMBL/GenBank/DDBJ databases">
        <authorList>
            <person name="Duangmal K."/>
            <person name="Teo W.F.A."/>
            <person name="Lipun K."/>
        </authorList>
    </citation>
    <scope>NUCLEOTIDE SEQUENCE [LARGE SCALE GENOMIC DNA]</scope>
    <source>
        <strain evidence="3 4">K1PN6</strain>
    </source>
</reference>
<evidence type="ECO:0000313" key="3">
    <source>
        <dbReference type="EMBL" id="MPY48945.1"/>
    </source>
</evidence>
<feature type="compositionally biased region" description="Low complexity" evidence="1">
    <location>
        <begin position="87"/>
        <end position="97"/>
    </location>
</feature>
<evidence type="ECO:0000256" key="1">
    <source>
        <dbReference type="SAM" id="MobiDB-lite"/>
    </source>
</evidence>
<dbReference type="RefSeq" id="WP_322620052.1">
    <property type="nucleotide sequence ID" value="NZ_VMNX01000026.1"/>
</dbReference>
<accession>A0A5N8WRT5</accession>
<keyword evidence="4" id="KW-1185">Reference proteome</keyword>
<evidence type="ECO:0000256" key="2">
    <source>
        <dbReference type="SAM" id="Phobius"/>
    </source>
</evidence>
<proteinExistence type="predicted"/>